<dbReference type="InterPro" id="IPR045031">
    <property type="entry name" value="DHP_synth-like"/>
</dbReference>
<reference evidence="4 5" key="1">
    <citation type="submission" date="2021-01" db="EMBL/GenBank/DDBJ databases">
        <title>Whole genome shotgun sequence of Catellatospora bangladeshensis NBRC 107357.</title>
        <authorList>
            <person name="Komaki H."/>
            <person name="Tamura T."/>
        </authorList>
    </citation>
    <scope>NUCLEOTIDE SEQUENCE [LARGE SCALE GENOMIC DNA]</scope>
    <source>
        <strain evidence="4 5">NBRC 107357</strain>
    </source>
</reference>
<dbReference type="EC" id="2.5.1.15" evidence="2"/>
<dbReference type="AlphaFoldDB" id="A0A8J3NMN6"/>
<gene>
    <name evidence="4" type="ORF">Cba03nite_77160</name>
</gene>
<dbReference type="InterPro" id="IPR006390">
    <property type="entry name" value="DHP_synth_dom"/>
</dbReference>
<sequence>MFIPDLIAPKRVIAGREFDFDRQVAVMAVVNRTPDSFYDKGATYALDAAVAAVDAAAAAGADWIDIGGVKFSPDGGEVHSDVELERVLPVVEATVARHPHLVVSVDTFRADVAEACLEAGAHVVNDTTGLHDPALADLVAARPHTQLIVTHSLARPRTHYPKPQYADVAGEIAAFLRSRVEVALSRGVRPEQIVIDPGHDLNKNTFHTLELTRRLPEIAAVGYPMLAAVSNKDFVGETLNRPQGERLSGSLAAAVTSVLLGARIVRMHNVRESVDAVHMTEAILGWRQPAYTVHNM</sequence>
<evidence type="ECO:0000259" key="3">
    <source>
        <dbReference type="PROSITE" id="PS50972"/>
    </source>
</evidence>
<comment type="similarity">
    <text evidence="1 2">Belongs to the DHPS family.</text>
</comment>
<dbReference type="UniPathway" id="UPA00077">
    <property type="reaction ID" value="UER00156"/>
</dbReference>
<dbReference type="GO" id="GO:0046654">
    <property type="term" value="P:tetrahydrofolate biosynthetic process"/>
    <property type="evidence" value="ECO:0007669"/>
    <property type="project" value="UniProtKB-UniPathway"/>
</dbReference>
<evidence type="ECO:0000256" key="2">
    <source>
        <dbReference type="RuleBase" id="RU361205"/>
    </source>
</evidence>
<evidence type="ECO:0000313" key="5">
    <source>
        <dbReference type="Proteomes" id="UP000601223"/>
    </source>
</evidence>
<dbReference type="RefSeq" id="WP_203757295.1">
    <property type="nucleotide sequence ID" value="NZ_BONF01000067.1"/>
</dbReference>
<accession>A0A8J3NMN6</accession>
<dbReference type="SUPFAM" id="SSF51717">
    <property type="entry name" value="Dihydropteroate synthetase-like"/>
    <property type="match status" value="1"/>
</dbReference>
<evidence type="ECO:0000313" key="4">
    <source>
        <dbReference type="EMBL" id="GIF86367.1"/>
    </source>
</evidence>
<keyword evidence="2" id="KW-0289">Folate biosynthesis</keyword>
<keyword evidence="2" id="KW-0479">Metal-binding</keyword>
<dbReference type="EMBL" id="BONF01000067">
    <property type="protein sequence ID" value="GIF86367.1"/>
    <property type="molecule type" value="Genomic_DNA"/>
</dbReference>
<comment type="pathway">
    <text evidence="2">Cofactor biosynthesis; tetrahydrofolate biosynthesis; 7,8-dihydrofolate from 2-amino-4-hydroxy-6-hydroxymethyl-7,8-dihydropteridine diphosphate and 4-aminobenzoate: step 1/2.</text>
</comment>
<dbReference type="GO" id="GO:0005829">
    <property type="term" value="C:cytosol"/>
    <property type="evidence" value="ECO:0007669"/>
    <property type="project" value="TreeGrafter"/>
</dbReference>
<name>A0A8J3NMN6_9ACTN</name>
<dbReference type="NCBIfam" id="TIGR01496">
    <property type="entry name" value="DHPS"/>
    <property type="match status" value="1"/>
</dbReference>
<evidence type="ECO:0000256" key="1">
    <source>
        <dbReference type="ARBA" id="ARBA00009503"/>
    </source>
</evidence>
<dbReference type="Gene3D" id="3.20.20.20">
    <property type="entry name" value="Dihydropteroate synthase-like"/>
    <property type="match status" value="1"/>
</dbReference>
<dbReference type="PANTHER" id="PTHR20941:SF8">
    <property type="entry name" value="INACTIVE DIHYDROPTEROATE SYNTHASE 2"/>
    <property type="match status" value="1"/>
</dbReference>
<dbReference type="GO" id="GO:0046656">
    <property type="term" value="P:folic acid biosynthetic process"/>
    <property type="evidence" value="ECO:0007669"/>
    <property type="project" value="UniProtKB-KW"/>
</dbReference>
<dbReference type="InterPro" id="IPR000489">
    <property type="entry name" value="Pterin-binding_dom"/>
</dbReference>
<dbReference type="PROSITE" id="PS50972">
    <property type="entry name" value="PTERIN_BINDING"/>
    <property type="match status" value="1"/>
</dbReference>
<feature type="domain" description="Pterin-binding" evidence="3">
    <location>
        <begin position="24"/>
        <end position="278"/>
    </location>
</feature>
<comment type="function">
    <text evidence="2">Catalyzes the condensation of para-aminobenzoate (pABA) with 6-hydroxymethyl-7,8-dihydropterin diphosphate (DHPt-PP) to form 7,8-dihydropteroate (H2Pte), the immediate precursor of folate derivatives.</text>
</comment>
<proteinExistence type="inferred from homology"/>
<dbReference type="GO" id="GO:0004156">
    <property type="term" value="F:dihydropteroate synthase activity"/>
    <property type="evidence" value="ECO:0007669"/>
    <property type="project" value="UniProtKB-EC"/>
</dbReference>
<dbReference type="Proteomes" id="UP000601223">
    <property type="component" value="Unassembled WGS sequence"/>
</dbReference>
<dbReference type="InterPro" id="IPR011005">
    <property type="entry name" value="Dihydropteroate_synth-like_sf"/>
</dbReference>
<keyword evidence="2" id="KW-0808">Transferase</keyword>
<comment type="caution">
    <text evidence="4">The sequence shown here is derived from an EMBL/GenBank/DDBJ whole genome shotgun (WGS) entry which is preliminary data.</text>
</comment>
<comment type="cofactor">
    <cofactor evidence="2">
        <name>Mg(2+)</name>
        <dbReference type="ChEBI" id="CHEBI:18420"/>
    </cofactor>
</comment>
<protein>
    <recommendedName>
        <fullName evidence="2">Dihydropteroate synthase</fullName>
        <shortName evidence="2">DHPS</shortName>
        <ecNumber evidence="2">2.5.1.15</ecNumber>
    </recommendedName>
    <alternativeName>
        <fullName evidence="2">Dihydropteroate pyrophosphorylase</fullName>
    </alternativeName>
</protein>
<dbReference type="Pfam" id="PF00809">
    <property type="entry name" value="Pterin_bind"/>
    <property type="match status" value="1"/>
</dbReference>
<keyword evidence="2" id="KW-0460">Magnesium</keyword>
<keyword evidence="5" id="KW-1185">Reference proteome</keyword>
<organism evidence="4 5">
    <name type="scientific">Catellatospora bangladeshensis</name>
    <dbReference type="NCBI Taxonomy" id="310355"/>
    <lineage>
        <taxon>Bacteria</taxon>
        <taxon>Bacillati</taxon>
        <taxon>Actinomycetota</taxon>
        <taxon>Actinomycetes</taxon>
        <taxon>Micromonosporales</taxon>
        <taxon>Micromonosporaceae</taxon>
        <taxon>Catellatospora</taxon>
    </lineage>
</organism>
<dbReference type="GO" id="GO:0046872">
    <property type="term" value="F:metal ion binding"/>
    <property type="evidence" value="ECO:0007669"/>
    <property type="project" value="UniProtKB-KW"/>
</dbReference>
<dbReference type="PANTHER" id="PTHR20941">
    <property type="entry name" value="FOLATE SYNTHESIS PROTEINS"/>
    <property type="match status" value="1"/>
</dbReference>
<dbReference type="PROSITE" id="PS00792">
    <property type="entry name" value="DHPS_1"/>
    <property type="match status" value="1"/>
</dbReference>